<sequence>MRKKWLKIGVFVILLSWMMMNLNMGINTRKGESSLKMTNLEALAAPESGGGNPYYPCVKAKGFCLLGGLDIEGITLILE</sequence>
<dbReference type="EMBL" id="JACOOH010000001">
    <property type="protein sequence ID" value="MBC5619935.1"/>
    <property type="molecule type" value="Genomic_DNA"/>
</dbReference>
<proteinExistence type="predicted"/>
<evidence type="ECO:0008006" key="3">
    <source>
        <dbReference type="Google" id="ProtNLM"/>
    </source>
</evidence>
<dbReference type="Proteomes" id="UP000646484">
    <property type="component" value="Unassembled WGS sequence"/>
</dbReference>
<evidence type="ECO:0000313" key="1">
    <source>
        <dbReference type="EMBL" id="MBC5619935.1"/>
    </source>
</evidence>
<dbReference type="RefSeq" id="WP_186974794.1">
    <property type="nucleotide sequence ID" value="NZ_JACOOH010000001.1"/>
</dbReference>
<organism evidence="1 2">
    <name type="scientific">Butyricimonas hominis</name>
    <dbReference type="NCBI Taxonomy" id="2763032"/>
    <lineage>
        <taxon>Bacteria</taxon>
        <taxon>Pseudomonadati</taxon>
        <taxon>Bacteroidota</taxon>
        <taxon>Bacteroidia</taxon>
        <taxon>Bacteroidales</taxon>
        <taxon>Odoribacteraceae</taxon>
        <taxon>Butyricimonas</taxon>
    </lineage>
</organism>
<accession>A0ABR7CXQ3</accession>
<evidence type="ECO:0000313" key="2">
    <source>
        <dbReference type="Proteomes" id="UP000646484"/>
    </source>
</evidence>
<name>A0ABR7CXQ3_9BACT</name>
<reference evidence="1 2" key="1">
    <citation type="submission" date="2020-08" db="EMBL/GenBank/DDBJ databases">
        <title>Genome public.</title>
        <authorList>
            <person name="Liu C."/>
            <person name="Sun Q."/>
        </authorList>
    </citation>
    <scope>NUCLEOTIDE SEQUENCE [LARGE SCALE GENOMIC DNA]</scope>
    <source>
        <strain evidence="1 2">NSJ-56</strain>
    </source>
</reference>
<comment type="caution">
    <text evidence="1">The sequence shown here is derived from an EMBL/GenBank/DDBJ whole genome shotgun (WGS) entry which is preliminary data.</text>
</comment>
<keyword evidence="2" id="KW-1185">Reference proteome</keyword>
<gene>
    <name evidence="1" type="ORF">H8S64_02360</name>
</gene>
<protein>
    <recommendedName>
        <fullName evidence="3">NVEALA protein</fullName>
    </recommendedName>
</protein>